<keyword evidence="1" id="KW-1133">Transmembrane helix</keyword>
<evidence type="ECO:0000313" key="3">
    <source>
        <dbReference type="Proteomes" id="UP000190857"/>
    </source>
</evidence>
<gene>
    <name evidence="2" type="ORF">SAMN06309945_2650</name>
</gene>
<feature type="transmembrane region" description="Helical" evidence="1">
    <location>
        <begin position="37"/>
        <end position="57"/>
    </location>
</feature>
<dbReference type="Proteomes" id="UP000190857">
    <property type="component" value="Unassembled WGS sequence"/>
</dbReference>
<feature type="transmembrane region" description="Helical" evidence="1">
    <location>
        <begin position="12"/>
        <end position="31"/>
    </location>
</feature>
<reference evidence="2 3" key="1">
    <citation type="submission" date="2017-02" db="EMBL/GenBank/DDBJ databases">
        <authorList>
            <person name="Peterson S.W."/>
        </authorList>
    </citation>
    <scope>NUCLEOTIDE SEQUENCE [LARGE SCALE GENOMIC DNA]</scope>
    <source>
        <strain evidence="2 3">VKM Ac-2059</strain>
    </source>
</reference>
<keyword evidence="3" id="KW-1185">Reference proteome</keyword>
<proteinExistence type="predicted"/>
<name>A0A1T5KYW9_9MICO</name>
<accession>A0A1T5KYW9</accession>
<keyword evidence="1" id="KW-0472">Membrane</keyword>
<evidence type="ECO:0000313" key="2">
    <source>
        <dbReference type="EMBL" id="SKC68579.1"/>
    </source>
</evidence>
<dbReference type="EMBL" id="FUZP01000003">
    <property type="protein sequence ID" value="SKC68579.1"/>
    <property type="molecule type" value="Genomic_DNA"/>
</dbReference>
<evidence type="ECO:0000256" key="1">
    <source>
        <dbReference type="SAM" id="Phobius"/>
    </source>
</evidence>
<organism evidence="2 3">
    <name type="scientific">Okibacterium fritillariae</name>
    <dbReference type="NCBI Taxonomy" id="123320"/>
    <lineage>
        <taxon>Bacteria</taxon>
        <taxon>Bacillati</taxon>
        <taxon>Actinomycetota</taxon>
        <taxon>Actinomycetes</taxon>
        <taxon>Micrococcales</taxon>
        <taxon>Microbacteriaceae</taxon>
        <taxon>Okibacterium</taxon>
    </lineage>
</organism>
<feature type="transmembrane region" description="Helical" evidence="1">
    <location>
        <begin position="102"/>
        <end position="122"/>
    </location>
</feature>
<dbReference type="AlphaFoldDB" id="A0A1T5KYW9"/>
<protein>
    <submittedName>
        <fullName evidence="2">Uncharacterized protein</fullName>
    </submittedName>
</protein>
<sequence length="137" mass="14335">MSIRITSPSAKIGLVVACGALFPAIGFLAVSVSGYNVGSLVMTALVVLLVSFCSRTFRGPSEDVRSRRPAWRMTEKPLAGYVAAAYLVFVGVGLITQRPEPVAPAIAWLCCGILFVAAAVFVNSSLKLARGPHLAGV</sequence>
<keyword evidence="1" id="KW-0812">Transmembrane</keyword>
<feature type="transmembrane region" description="Helical" evidence="1">
    <location>
        <begin position="78"/>
        <end position="96"/>
    </location>
</feature>